<sequence length="165" mass="18625">MNLEVQLVARLTVLAVNTIDTPNQSFIVNIYTCVTGRGIREKLEKAGVYETFNPYLEWLDSSVVESISPGWKRFNRDDNVEWCQRAIIKFNEKFELQHFPFDWQSLSMTLSSMYPIKWDQPAPVRVGLCSTAMEPDAHLTAKPAPSVAVTVDKLTPTQEGCDGSP</sequence>
<dbReference type="GO" id="GO:0016020">
    <property type="term" value="C:membrane"/>
    <property type="evidence" value="ECO:0007669"/>
    <property type="project" value="InterPro"/>
</dbReference>
<gene>
    <name evidence="1" type="ORF">Agub_g2833</name>
</gene>
<dbReference type="InterPro" id="IPR036734">
    <property type="entry name" value="Neur_chan_lig-bd_sf"/>
</dbReference>
<dbReference type="AlphaFoldDB" id="A0AAD3DJR4"/>
<dbReference type="EMBL" id="BMAR01000002">
    <property type="protein sequence ID" value="GFR42017.1"/>
    <property type="molecule type" value="Genomic_DNA"/>
</dbReference>
<dbReference type="Proteomes" id="UP001054857">
    <property type="component" value="Unassembled WGS sequence"/>
</dbReference>
<evidence type="ECO:0000313" key="1">
    <source>
        <dbReference type="EMBL" id="GFR42017.1"/>
    </source>
</evidence>
<name>A0AAD3DJR4_9CHLO</name>
<dbReference type="GO" id="GO:0005230">
    <property type="term" value="F:extracellular ligand-gated monoatomic ion channel activity"/>
    <property type="evidence" value="ECO:0007669"/>
    <property type="project" value="InterPro"/>
</dbReference>
<comment type="caution">
    <text evidence="1">The sequence shown here is derived from an EMBL/GenBank/DDBJ whole genome shotgun (WGS) entry which is preliminary data.</text>
</comment>
<protein>
    <submittedName>
        <fullName evidence="1">Uncharacterized protein</fullName>
    </submittedName>
</protein>
<accession>A0AAD3DJR4</accession>
<proteinExistence type="predicted"/>
<organism evidence="1 2">
    <name type="scientific">Astrephomene gubernaculifera</name>
    <dbReference type="NCBI Taxonomy" id="47775"/>
    <lineage>
        <taxon>Eukaryota</taxon>
        <taxon>Viridiplantae</taxon>
        <taxon>Chlorophyta</taxon>
        <taxon>core chlorophytes</taxon>
        <taxon>Chlorophyceae</taxon>
        <taxon>CS clade</taxon>
        <taxon>Chlamydomonadales</taxon>
        <taxon>Astrephomenaceae</taxon>
        <taxon>Astrephomene</taxon>
    </lineage>
</organism>
<evidence type="ECO:0000313" key="2">
    <source>
        <dbReference type="Proteomes" id="UP001054857"/>
    </source>
</evidence>
<keyword evidence="2" id="KW-1185">Reference proteome</keyword>
<dbReference type="Gene3D" id="2.70.170.10">
    <property type="entry name" value="Neurotransmitter-gated ion-channel ligand-binding domain"/>
    <property type="match status" value="1"/>
</dbReference>
<reference evidence="1 2" key="1">
    <citation type="journal article" date="2021" name="Sci. Rep.">
        <title>Genome sequencing of the multicellular alga Astrephomene provides insights into convergent evolution of germ-soma differentiation.</title>
        <authorList>
            <person name="Yamashita S."/>
            <person name="Yamamoto K."/>
            <person name="Matsuzaki R."/>
            <person name="Suzuki S."/>
            <person name="Yamaguchi H."/>
            <person name="Hirooka S."/>
            <person name="Minakuchi Y."/>
            <person name="Miyagishima S."/>
            <person name="Kawachi M."/>
            <person name="Toyoda A."/>
            <person name="Nozaki H."/>
        </authorList>
    </citation>
    <scope>NUCLEOTIDE SEQUENCE [LARGE SCALE GENOMIC DNA]</scope>
    <source>
        <strain evidence="1 2">NIES-4017</strain>
    </source>
</reference>